<keyword evidence="3" id="KW-1185">Reference proteome</keyword>
<dbReference type="RefSeq" id="WP_184954216.1">
    <property type="nucleotide sequence ID" value="NZ_BOMC01000057.1"/>
</dbReference>
<evidence type="ECO:0000256" key="1">
    <source>
        <dbReference type="SAM" id="SignalP"/>
    </source>
</evidence>
<evidence type="ECO:0008006" key="4">
    <source>
        <dbReference type="Google" id="ProtNLM"/>
    </source>
</evidence>
<protein>
    <recommendedName>
        <fullName evidence="4">Amidase</fullName>
    </recommendedName>
</protein>
<accession>A0A7W7CWG1</accession>
<evidence type="ECO:0000313" key="3">
    <source>
        <dbReference type="Proteomes" id="UP000542742"/>
    </source>
</evidence>
<evidence type="ECO:0000313" key="2">
    <source>
        <dbReference type="EMBL" id="MBB4695926.1"/>
    </source>
</evidence>
<keyword evidence="1" id="KW-0732">Signal</keyword>
<gene>
    <name evidence="2" type="ORF">BKA14_006074</name>
</gene>
<dbReference type="EMBL" id="JACHMF010000001">
    <property type="protein sequence ID" value="MBB4695926.1"/>
    <property type="molecule type" value="Genomic_DNA"/>
</dbReference>
<comment type="caution">
    <text evidence="2">The sequence shown here is derived from an EMBL/GenBank/DDBJ whole genome shotgun (WGS) entry which is preliminary data.</text>
</comment>
<proteinExistence type="predicted"/>
<dbReference type="AlphaFoldDB" id="A0A7W7CWG1"/>
<feature type="signal peptide" evidence="1">
    <location>
        <begin position="1"/>
        <end position="19"/>
    </location>
</feature>
<name>A0A7W7CWG1_9ACTN</name>
<organism evidence="2 3">
    <name type="scientific">Paractinoplanes abujensis</name>
    <dbReference type="NCBI Taxonomy" id="882441"/>
    <lineage>
        <taxon>Bacteria</taxon>
        <taxon>Bacillati</taxon>
        <taxon>Actinomycetota</taxon>
        <taxon>Actinomycetes</taxon>
        <taxon>Micromonosporales</taxon>
        <taxon>Micromonosporaceae</taxon>
        <taxon>Paractinoplanes</taxon>
    </lineage>
</organism>
<sequence length="285" mass="30920">MSVILAATSLTVPAASASAGVVGTARTSRAFVAAPAGTRAMWLWGAYDPAEVIAWAAAQNVTEVFAYVPWSVATDGSLTRLRDLRERADEAGIRLAALGGEPDWATHPANALAWRDAVLATNLFNAIHLDVEPYALPAWQTDPAGTKAGYLALLERMRAGNPLPIEADVPFWYGEHQVNGKNFADEVLKRVDAVTVMSYRDTATGPNSMVAVSQDWLRRGATTKKRVRLAAETDPLAECTHCTFAEEGSRKMLRTLRQVDTATRRSAAYAGVAIHRYGSWRVLRP</sequence>
<reference evidence="2 3" key="1">
    <citation type="submission" date="2020-08" db="EMBL/GenBank/DDBJ databases">
        <title>Sequencing the genomes of 1000 actinobacteria strains.</title>
        <authorList>
            <person name="Klenk H.-P."/>
        </authorList>
    </citation>
    <scope>NUCLEOTIDE SEQUENCE [LARGE SCALE GENOMIC DNA]</scope>
    <source>
        <strain evidence="2 3">DSM 45518</strain>
    </source>
</reference>
<dbReference type="Proteomes" id="UP000542742">
    <property type="component" value="Unassembled WGS sequence"/>
</dbReference>
<feature type="chain" id="PRO_5039216155" description="Amidase" evidence="1">
    <location>
        <begin position="20"/>
        <end position="285"/>
    </location>
</feature>